<organism evidence="3 4">
    <name type="scientific">Thermanaerothrix solaris</name>
    <dbReference type="NCBI Taxonomy" id="3058434"/>
    <lineage>
        <taxon>Bacteria</taxon>
        <taxon>Bacillati</taxon>
        <taxon>Chloroflexota</taxon>
        <taxon>Anaerolineae</taxon>
        <taxon>Anaerolineales</taxon>
        <taxon>Anaerolineaceae</taxon>
        <taxon>Thermanaerothrix</taxon>
    </lineage>
</organism>
<dbReference type="InterPro" id="IPR050627">
    <property type="entry name" value="Nitroreductase/BluB"/>
</dbReference>
<feature type="domain" description="Nitroreductase" evidence="2">
    <location>
        <begin position="135"/>
        <end position="212"/>
    </location>
</feature>
<keyword evidence="1" id="KW-0472">Membrane</keyword>
<evidence type="ECO:0000313" key="4">
    <source>
        <dbReference type="Proteomes" id="UP001254165"/>
    </source>
</evidence>
<dbReference type="RefSeq" id="WP_315625854.1">
    <property type="nucleotide sequence ID" value="NZ_JAUHMF010000002.1"/>
</dbReference>
<evidence type="ECO:0000259" key="2">
    <source>
        <dbReference type="Pfam" id="PF00881"/>
    </source>
</evidence>
<comment type="caution">
    <text evidence="3">The sequence shown here is derived from an EMBL/GenBank/DDBJ whole genome shotgun (WGS) entry which is preliminary data.</text>
</comment>
<evidence type="ECO:0000313" key="3">
    <source>
        <dbReference type="EMBL" id="MDT8899169.1"/>
    </source>
</evidence>
<dbReference type="Gene3D" id="3.40.109.10">
    <property type="entry name" value="NADH Oxidase"/>
    <property type="match status" value="1"/>
</dbReference>
<keyword evidence="1" id="KW-1133">Transmembrane helix</keyword>
<gene>
    <name evidence="3" type="ORF">QYE77_12945</name>
</gene>
<reference evidence="3 4" key="1">
    <citation type="submission" date="2023-07" db="EMBL/GenBank/DDBJ databases">
        <title>Novel species of Thermanaerothrix with wide hydrolytic capabilities.</title>
        <authorList>
            <person name="Zayulina K.S."/>
            <person name="Podosokorskaya O.A."/>
            <person name="Elcheninov A.G."/>
        </authorList>
    </citation>
    <scope>NUCLEOTIDE SEQUENCE [LARGE SCALE GENOMIC DNA]</scope>
    <source>
        <strain evidence="3 4">4228-RoL</strain>
    </source>
</reference>
<dbReference type="EMBL" id="JAUHMF010000002">
    <property type="protein sequence ID" value="MDT8899169.1"/>
    <property type="molecule type" value="Genomic_DNA"/>
</dbReference>
<feature type="domain" description="Nitroreductase" evidence="2">
    <location>
        <begin position="74"/>
        <end position="129"/>
    </location>
</feature>
<dbReference type="Pfam" id="PF00881">
    <property type="entry name" value="Nitroreductase"/>
    <property type="match status" value="2"/>
</dbReference>
<protein>
    <submittedName>
        <fullName evidence="3">Nitroreductase family protein</fullName>
    </submittedName>
</protein>
<sequence length="235" mass="26756">MAETWRILIQEGEGTEPREFTSGVRQLDLTPSELTLWLSDQETRSFAISNATIDLENHRIELRARSLPLILEYIYRRRSIRKYTNEPVNDETIDLLLKAAMAAPSANDVRPWAFIVVREPERRRALAKIKQWAFMCADAPVVFAVLGNPNFSDHWIEDCSAAAENLLLAAAGLGLGGVWVAIYPRTEYEKKVRTLLNIPPNWHVLCLLAVGHPAEHKPPRTRYEANKVYYETFGA</sequence>
<dbReference type="PANTHER" id="PTHR23026:SF123">
    <property type="entry name" value="NAD(P)H NITROREDUCTASE RV3131-RELATED"/>
    <property type="match status" value="1"/>
</dbReference>
<name>A0ABU3NQV3_9CHLR</name>
<dbReference type="PANTHER" id="PTHR23026">
    <property type="entry name" value="NADPH NITROREDUCTASE"/>
    <property type="match status" value="1"/>
</dbReference>
<dbReference type="InterPro" id="IPR029479">
    <property type="entry name" value="Nitroreductase"/>
</dbReference>
<keyword evidence="4" id="KW-1185">Reference proteome</keyword>
<feature type="transmembrane region" description="Helical" evidence="1">
    <location>
        <begin position="166"/>
        <end position="183"/>
    </location>
</feature>
<dbReference type="Proteomes" id="UP001254165">
    <property type="component" value="Unassembled WGS sequence"/>
</dbReference>
<proteinExistence type="predicted"/>
<dbReference type="SUPFAM" id="SSF55469">
    <property type="entry name" value="FMN-dependent nitroreductase-like"/>
    <property type="match status" value="1"/>
</dbReference>
<dbReference type="InterPro" id="IPR000415">
    <property type="entry name" value="Nitroreductase-like"/>
</dbReference>
<accession>A0ABU3NQV3</accession>
<keyword evidence="1" id="KW-0812">Transmembrane</keyword>
<feature type="transmembrane region" description="Helical" evidence="1">
    <location>
        <begin position="132"/>
        <end position="151"/>
    </location>
</feature>
<evidence type="ECO:0000256" key="1">
    <source>
        <dbReference type="SAM" id="Phobius"/>
    </source>
</evidence>